<keyword evidence="1" id="KW-0472">Membrane</keyword>
<feature type="transmembrane region" description="Helical" evidence="1">
    <location>
        <begin position="95"/>
        <end position="114"/>
    </location>
</feature>
<organism evidence="2 3">
    <name type="scientific">Actinomycetospora atypica</name>
    <dbReference type="NCBI Taxonomy" id="1290095"/>
    <lineage>
        <taxon>Bacteria</taxon>
        <taxon>Bacillati</taxon>
        <taxon>Actinomycetota</taxon>
        <taxon>Actinomycetes</taxon>
        <taxon>Pseudonocardiales</taxon>
        <taxon>Pseudonocardiaceae</taxon>
        <taxon>Actinomycetospora</taxon>
    </lineage>
</organism>
<keyword evidence="1" id="KW-1133">Transmembrane helix</keyword>
<proteinExistence type="predicted"/>
<feature type="transmembrane region" description="Helical" evidence="1">
    <location>
        <begin position="62"/>
        <end position="83"/>
    </location>
</feature>
<evidence type="ECO:0008006" key="4">
    <source>
        <dbReference type="Google" id="ProtNLM"/>
    </source>
</evidence>
<reference evidence="3" key="1">
    <citation type="journal article" date="2019" name="Int. J. Syst. Evol. Microbiol.">
        <title>The Global Catalogue of Microorganisms (GCM) 10K type strain sequencing project: providing services to taxonomists for standard genome sequencing and annotation.</title>
        <authorList>
            <consortium name="The Broad Institute Genomics Platform"/>
            <consortium name="The Broad Institute Genome Sequencing Center for Infectious Disease"/>
            <person name="Wu L."/>
            <person name="Ma J."/>
        </authorList>
    </citation>
    <scope>NUCLEOTIDE SEQUENCE [LARGE SCALE GENOMIC DNA]</scope>
    <source>
        <strain evidence="3">CGMCC 4.7093</strain>
    </source>
</reference>
<evidence type="ECO:0000313" key="3">
    <source>
        <dbReference type="Proteomes" id="UP001595947"/>
    </source>
</evidence>
<name>A0ABV9YUQ3_9PSEU</name>
<comment type="caution">
    <text evidence="2">The sequence shown here is derived from an EMBL/GenBank/DDBJ whole genome shotgun (WGS) entry which is preliminary data.</text>
</comment>
<keyword evidence="1" id="KW-0812">Transmembrane</keyword>
<dbReference type="Proteomes" id="UP001595947">
    <property type="component" value="Unassembled WGS sequence"/>
</dbReference>
<sequence length="116" mass="11269">MTILAPAPRPRGTVSVLAAVHAAVLLAVGGLVGTVSLLPIAMAADSCRSTSTELLCTGIPQLVALAVIGLGVVAAGVVAALGARRGGWGALAHALGGWVTLATSLVVAGLVLWLSA</sequence>
<evidence type="ECO:0000256" key="1">
    <source>
        <dbReference type="SAM" id="Phobius"/>
    </source>
</evidence>
<gene>
    <name evidence="2" type="ORF">ACFPBZ_25520</name>
</gene>
<accession>A0ABV9YUQ3</accession>
<dbReference type="RefSeq" id="WP_378038929.1">
    <property type="nucleotide sequence ID" value="NZ_JBHSIV010000041.1"/>
</dbReference>
<feature type="transmembrane region" description="Helical" evidence="1">
    <location>
        <begin position="12"/>
        <end position="42"/>
    </location>
</feature>
<dbReference type="EMBL" id="JBHSIV010000041">
    <property type="protein sequence ID" value="MFC5065601.1"/>
    <property type="molecule type" value="Genomic_DNA"/>
</dbReference>
<keyword evidence="3" id="KW-1185">Reference proteome</keyword>
<evidence type="ECO:0000313" key="2">
    <source>
        <dbReference type="EMBL" id="MFC5065601.1"/>
    </source>
</evidence>
<protein>
    <recommendedName>
        <fullName evidence="4">Integral membrane protein</fullName>
    </recommendedName>
</protein>